<keyword evidence="6" id="KW-0813">Transport</keyword>
<dbReference type="PANTHER" id="PTHR46795:SF2">
    <property type="entry name" value="ABC TRANSPORTER, PERMEASE PROTEIN"/>
    <property type="match status" value="1"/>
</dbReference>
<evidence type="ECO:0000259" key="7">
    <source>
        <dbReference type="Pfam" id="PF02687"/>
    </source>
</evidence>
<protein>
    <submittedName>
        <fullName evidence="8">ABC transporter permease</fullName>
    </submittedName>
</protein>
<organism evidence="8 9">
    <name type="scientific">Enterococcus larvae</name>
    <dbReference type="NCBI Taxonomy" id="2794352"/>
    <lineage>
        <taxon>Bacteria</taxon>
        <taxon>Bacillati</taxon>
        <taxon>Bacillota</taxon>
        <taxon>Bacilli</taxon>
        <taxon>Lactobacillales</taxon>
        <taxon>Enterococcaceae</taxon>
        <taxon>Enterococcus</taxon>
    </lineage>
</organism>
<evidence type="ECO:0000256" key="6">
    <source>
        <dbReference type="PIRNR" id="PIRNR018968"/>
    </source>
</evidence>
<evidence type="ECO:0000256" key="2">
    <source>
        <dbReference type="ARBA" id="ARBA00022475"/>
    </source>
</evidence>
<feature type="transmembrane region" description="Helical" evidence="6">
    <location>
        <begin position="195"/>
        <end position="215"/>
    </location>
</feature>
<dbReference type="InterPro" id="IPR052536">
    <property type="entry name" value="ABC-4_Integral_Memb_Prot"/>
</dbReference>
<accession>A0ABS4CGF6</accession>
<keyword evidence="2 6" id="KW-1003">Cell membrane</keyword>
<sequence length="609" mass="68665">MNFRQFVIRNTMRNKRLYMAYFLSTLFAVMVFFTFTGFAFHPALSDGLNASAQKGMLAAAIIIYGFSFFFVLYSMDVFIQSRKKEFGLLMIQGMSPRQLKRMVFIENLVIGFFATIVGSIAGIFFSQFILFISNKLIHVSLAFYFPLQALLITIASFTLLFLSISFFIQFRLPKLSLQTLLKAGDLGKGSLKGSFVKGILAILLIGAGYGVALLVPGQLVPIVMIPVIFLVVVGTRFLFNQLSVWSIEKLKNNQKIFWKKTNMVVFSDLAFRMKDNARSFFLVSIISTVAFAAIGTLYSFQQMVLESTNAMPYEFQLSGEEGETAPILTEFSTLLEQKGIQTERGDYKIYTDQNQVSFIKESEYNRLAEIAGEPKVETDGQAVQLVFDTQYNDGVDVGKINQVVLPDQQTLAVAKSEKEKVLAVFGTTVLVPDSVNLEGIPYTVGTVWEPKDVSREQLIALGKTQEGNYQLSAKTYMTQTIIDSYKPILFVGVFIGIVFFVSAGSFLYFRLYSDMDVDVEKFKMIYKLGLTKKELKKMINQQVGILFFTPIIVSVIHGIVALTAMYHIFNQTMQLAGWQVLGAFILIQVAYYLIARVFYFKKVYQMVQA</sequence>
<feature type="transmembrane region" description="Helical" evidence="6">
    <location>
        <begin position="21"/>
        <end position="44"/>
    </location>
</feature>
<gene>
    <name evidence="8" type="ORF">I6N96_03020</name>
</gene>
<dbReference type="InterPro" id="IPR003838">
    <property type="entry name" value="ABC3_permease_C"/>
</dbReference>
<name>A0ABS4CGF6_9ENTE</name>
<evidence type="ECO:0000256" key="5">
    <source>
        <dbReference type="ARBA" id="ARBA00023136"/>
    </source>
</evidence>
<dbReference type="InterPro" id="IPR027022">
    <property type="entry name" value="ABC_permease_BceB-typ"/>
</dbReference>
<evidence type="ECO:0000313" key="8">
    <source>
        <dbReference type="EMBL" id="MBP1045236.1"/>
    </source>
</evidence>
<dbReference type="Pfam" id="PF02687">
    <property type="entry name" value="FtsX"/>
    <property type="match status" value="1"/>
</dbReference>
<keyword evidence="5 6" id="KW-0472">Membrane</keyword>
<reference evidence="8 9" key="1">
    <citation type="submission" date="2020-12" db="EMBL/GenBank/DDBJ databases">
        <title>Vagococcus allomyrinae sp. nov. and Enterococcus lavae sp. nov., isolated from the larvae of Allomyrina dichotoma.</title>
        <authorList>
            <person name="Lee S.D."/>
        </authorList>
    </citation>
    <scope>NUCLEOTIDE SEQUENCE [LARGE SCALE GENOMIC DNA]</scope>
    <source>
        <strain evidence="8 9">BWM-S5</strain>
    </source>
</reference>
<keyword evidence="9" id="KW-1185">Reference proteome</keyword>
<feature type="transmembrane region" description="Helical" evidence="6">
    <location>
        <begin position="575"/>
        <end position="594"/>
    </location>
</feature>
<evidence type="ECO:0000256" key="1">
    <source>
        <dbReference type="ARBA" id="ARBA00004651"/>
    </source>
</evidence>
<keyword evidence="4 6" id="KW-1133">Transmembrane helix</keyword>
<feature type="transmembrane region" description="Helical" evidence="6">
    <location>
        <begin position="221"/>
        <end position="239"/>
    </location>
</feature>
<dbReference type="RefSeq" id="WP_209556012.1">
    <property type="nucleotide sequence ID" value="NZ_JAEDXU010000001.1"/>
</dbReference>
<evidence type="ECO:0000256" key="3">
    <source>
        <dbReference type="ARBA" id="ARBA00022692"/>
    </source>
</evidence>
<feature type="transmembrane region" description="Helical" evidence="6">
    <location>
        <begin position="56"/>
        <end position="75"/>
    </location>
</feature>
<dbReference type="PIRSF" id="PIRSF018968">
    <property type="entry name" value="ABC_permease_BceB"/>
    <property type="match status" value="1"/>
</dbReference>
<evidence type="ECO:0000313" key="9">
    <source>
        <dbReference type="Proteomes" id="UP000673375"/>
    </source>
</evidence>
<evidence type="ECO:0000256" key="4">
    <source>
        <dbReference type="ARBA" id="ARBA00022989"/>
    </source>
</evidence>
<feature type="transmembrane region" description="Helical" evidence="6">
    <location>
        <begin position="280"/>
        <end position="300"/>
    </location>
</feature>
<feature type="domain" description="ABC3 transporter permease C-terminal" evidence="7">
    <location>
        <begin position="59"/>
        <end position="167"/>
    </location>
</feature>
<dbReference type="EMBL" id="JAEDXU010000001">
    <property type="protein sequence ID" value="MBP1045236.1"/>
    <property type="molecule type" value="Genomic_DNA"/>
</dbReference>
<feature type="transmembrane region" description="Helical" evidence="6">
    <location>
        <begin position="143"/>
        <end position="168"/>
    </location>
</feature>
<comment type="caution">
    <text evidence="8">The sequence shown here is derived from an EMBL/GenBank/DDBJ whole genome shotgun (WGS) entry which is preliminary data.</text>
</comment>
<feature type="transmembrane region" description="Helical" evidence="6">
    <location>
        <begin position="543"/>
        <end position="569"/>
    </location>
</feature>
<feature type="transmembrane region" description="Helical" evidence="6">
    <location>
        <begin position="104"/>
        <end position="131"/>
    </location>
</feature>
<comment type="subcellular location">
    <subcellularLocation>
        <location evidence="1 6">Cell membrane</location>
        <topology evidence="1 6">Multi-pass membrane protein</topology>
    </subcellularLocation>
</comment>
<comment type="similarity">
    <text evidence="6">Belongs to the ABC-4 integral membrane protein family.</text>
</comment>
<feature type="transmembrane region" description="Helical" evidence="6">
    <location>
        <begin position="488"/>
        <end position="509"/>
    </location>
</feature>
<dbReference type="PANTHER" id="PTHR46795">
    <property type="entry name" value="ABC TRANSPORTER PERMEASE-RELATED-RELATED"/>
    <property type="match status" value="1"/>
</dbReference>
<keyword evidence="3 6" id="KW-0812">Transmembrane</keyword>
<proteinExistence type="inferred from homology"/>
<dbReference type="Proteomes" id="UP000673375">
    <property type="component" value="Unassembled WGS sequence"/>
</dbReference>